<evidence type="ECO:0000313" key="3">
    <source>
        <dbReference type="Proteomes" id="UP000298196"/>
    </source>
</evidence>
<reference evidence="2 3" key="1">
    <citation type="submission" date="2018-03" db="EMBL/GenBank/DDBJ databases">
        <title>Non-Typhoidal Salmonella genome sequencing and assembly.</title>
        <authorList>
            <person name="Matchawe C."/>
        </authorList>
    </citation>
    <scope>NUCLEOTIDE SEQUENCE [LARGE SCALE GENOMIC DNA]</scope>
    <source>
        <strain evidence="2 3">22sa</strain>
    </source>
</reference>
<accession>A0A4Z0LFH8</accession>
<dbReference type="PANTHER" id="PTHR44757">
    <property type="entry name" value="DIGUANYLATE CYCLASE DGCP"/>
    <property type="match status" value="1"/>
</dbReference>
<dbReference type="Gene3D" id="3.30.70.270">
    <property type="match status" value="1"/>
</dbReference>
<dbReference type="EMBL" id="PYKI01001908">
    <property type="protein sequence ID" value="TGD61323.1"/>
    <property type="molecule type" value="Genomic_DNA"/>
</dbReference>
<sequence>GSGKNEIFLICAGTDITEERRAQERLRILANTDTVTGLPNRNAIHEFINHAIASAGESQVGIVYLDLDNFKKINDAYGHMFGDQLLQAVSLALLSCLE</sequence>
<dbReference type="AlphaFoldDB" id="A0A4Z0LFH8"/>
<keyword evidence="3" id="KW-1185">Reference proteome</keyword>
<dbReference type="PROSITE" id="PS50887">
    <property type="entry name" value="GGDEF"/>
    <property type="match status" value="1"/>
</dbReference>
<protein>
    <submittedName>
        <fullName evidence="2">Cyclic di-GMP phosphodiesterase</fullName>
    </submittedName>
</protein>
<dbReference type="SUPFAM" id="SSF55073">
    <property type="entry name" value="Nucleotide cyclase"/>
    <property type="match status" value="1"/>
</dbReference>
<organism evidence="2 3">
    <name type="scientific">Salmonella enterica subsp. enterica serovar Poona</name>
    <dbReference type="NCBI Taxonomy" id="436295"/>
    <lineage>
        <taxon>Bacteria</taxon>
        <taxon>Pseudomonadati</taxon>
        <taxon>Pseudomonadota</taxon>
        <taxon>Gammaproteobacteria</taxon>
        <taxon>Enterobacterales</taxon>
        <taxon>Enterobacteriaceae</taxon>
        <taxon>Salmonella</taxon>
    </lineage>
</organism>
<dbReference type="NCBIfam" id="TIGR00254">
    <property type="entry name" value="GGDEF"/>
    <property type="match status" value="1"/>
</dbReference>
<feature type="domain" description="GGDEF" evidence="1">
    <location>
        <begin position="58"/>
        <end position="98"/>
    </location>
</feature>
<dbReference type="InterPro" id="IPR000160">
    <property type="entry name" value="GGDEF_dom"/>
</dbReference>
<dbReference type="InterPro" id="IPR029787">
    <property type="entry name" value="Nucleotide_cyclase"/>
</dbReference>
<feature type="non-terminal residue" evidence="2">
    <location>
        <position position="1"/>
    </location>
</feature>
<dbReference type="CDD" id="cd01949">
    <property type="entry name" value="GGDEF"/>
    <property type="match status" value="1"/>
</dbReference>
<dbReference type="InterPro" id="IPR043128">
    <property type="entry name" value="Rev_trsase/Diguanyl_cyclase"/>
</dbReference>
<comment type="caution">
    <text evidence="2">The sequence shown here is derived from an EMBL/GenBank/DDBJ whole genome shotgun (WGS) entry which is preliminary data.</text>
</comment>
<dbReference type="InterPro" id="IPR052155">
    <property type="entry name" value="Biofilm_reg_signaling"/>
</dbReference>
<proteinExistence type="predicted"/>
<dbReference type="SMART" id="SM00267">
    <property type="entry name" value="GGDEF"/>
    <property type="match status" value="1"/>
</dbReference>
<gene>
    <name evidence="2" type="ORF">C9F07_18380</name>
</gene>
<evidence type="ECO:0000313" key="2">
    <source>
        <dbReference type="EMBL" id="TGD61323.1"/>
    </source>
</evidence>
<evidence type="ECO:0000259" key="1">
    <source>
        <dbReference type="PROSITE" id="PS50887"/>
    </source>
</evidence>
<feature type="non-terminal residue" evidence="2">
    <location>
        <position position="98"/>
    </location>
</feature>
<dbReference type="Pfam" id="PF00990">
    <property type="entry name" value="GGDEF"/>
    <property type="match status" value="1"/>
</dbReference>
<name>A0A4Z0LFH8_SALET</name>
<dbReference type="Proteomes" id="UP000298196">
    <property type="component" value="Unassembled WGS sequence"/>
</dbReference>
<dbReference type="PANTHER" id="PTHR44757:SF11">
    <property type="entry name" value="CYCLIC DI-GMP PHOSPHODIESTERASE PDER"/>
    <property type="match status" value="1"/>
</dbReference>